<keyword evidence="2" id="KW-1185">Reference proteome</keyword>
<dbReference type="AlphaFoldDB" id="A0A5C8Z2W4"/>
<name>A0A5C8Z2W4_9ACTN</name>
<organism evidence="1 2">
    <name type="scientific">Quadrisphaera setariae</name>
    <dbReference type="NCBI Taxonomy" id="2593304"/>
    <lineage>
        <taxon>Bacteria</taxon>
        <taxon>Bacillati</taxon>
        <taxon>Actinomycetota</taxon>
        <taxon>Actinomycetes</taxon>
        <taxon>Kineosporiales</taxon>
        <taxon>Kineosporiaceae</taxon>
        <taxon>Quadrisphaera</taxon>
    </lineage>
</organism>
<protein>
    <recommendedName>
        <fullName evidence="3">SipW-cognate class signal peptide</fullName>
    </recommendedName>
</protein>
<sequence length="200" mass="19902">MPTPATTRPADCARHRGRRRRLGALALLTAGATLLGTGAFASWQATANASTATLRAATAGATVVGASGGQLTTPVSNLLPGDWLYRYVDVTNTSSVTGSFTGTVTASGLGSGLTVLVESCAAGWNTAAATCPGTPTTIATGPLSSPLSITHGTLAPTAVQHVRYKVTVDALAPSSLMGQSGALDLAVTSNLVGGYDRTSG</sequence>
<gene>
    <name evidence="1" type="ORF">FMM08_22745</name>
</gene>
<evidence type="ECO:0000313" key="1">
    <source>
        <dbReference type="EMBL" id="TXR51250.1"/>
    </source>
</evidence>
<dbReference type="EMBL" id="VKAC01000030">
    <property type="protein sequence ID" value="TXR51250.1"/>
    <property type="molecule type" value="Genomic_DNA"/>
</dbReference>
<dbReference type="InterPro" id="IPR006311">
    <property type="entry name" value="TAT_signal"/>
</dbReference>
<comment type="caution">
    <text evidence="1">The sequence shown here is derived from an EMBL/GenBank/DDBJ whole genome shotgun (WGS) entry which is preliminary data.</text>
</comment>
<proteinExistence type="predicted"/>
<dbReference type="Proteomes" id="UP000321234">
    <property type="component" value="Unassembled WGS sequence"/>
</dbReference>
<reference evidence="1 2" key="1">
    <citation type="submission" date="2019-07" db="EMBL/GenBank/DDBJ databases">
        <title>Quadrisphaera sp. strain DD2A genome sequencing and assembly.</title>
        <authorList>
            <person name="Kim I."/>
        </authorList>
    </citation>
    <scope>NUCLEOTIDE SEQUENCE [LARGE SCALE GENOMIC DNA]</scope>
    <source>
        <strain evidence="1 2">DD2A</strain>
    </source>
</reference>
<evidence type="ECO:0000313" key="2">
    <source>
        <dbReference type="Proteomes" id="UP000321234"/>
    </source>
</evidence>
<dbReference type="PROSITE" id="PS51318">
    <property type="entry name" value="TAT"/>
    <property type="match status" value="1"/>
</dbReference>
<accession>A0A5C8Z2W4</accession>
<evidence type="ECO:0008006" key="3">
    <source>
        <dbReference type="Google" id="ProtNLM"/>
    </source>
</evidence>
<dbReference type="OrthoDB" id="5194437at2"/>